<dbReference type="Proteomes" id="UP000623681">
    <property type="component" value="Unassembled WGS sequence"/>
</dbReference>
<dbReference type="GO" id="GO:0031071">
    <property type="term" value="F:cysteine desulfurase activity"/>
    <property type="evidence" value="ECO:0007669"/>
    <property type="project" value="UniProtKB-EC"/>
</dbReference>
<evidence type="ECO:0000256" key="6">
    <source>
        <dbReference type="ARBA" id="ARBA00050776"/>
    </source>
</evidence>
<evidence type="ECO:0000313" key="9">
    <source>
        <dbReference type="Proteomes" id="UP000623681"/>
    </source>
</evidence>
<evidence type="ECO:0000256" key="4">
    <source>
        <dbReference type="ARBA" id="ARBA00022679"/>
    </source>
</evidence>
<dbReference type="InterPro" id="IPR015424">
    <property type="entry name" value="PyrdxlP-dep_Trfase"/>
</dbReference>
<feature type="domain" description="Aminotransferase class V" evidence="7">
    <location>
        <begin position="19"/>
        <end position="390"/>
    </location>
</feature>
<dbReference type="EMBL" id="JAESWA010000017">
    <property type="protein sequence ID" value="MBL4931144.1"/>
    <property type="molecule type" value="Genomic_DNA"/>
</dbReference>
<accession>A0A937FDC6</accession>
<gene>
    <name evidence="8" type="ORF">JK634_04945</name>
</gene>
<name>A0A937FDC6_9CLOT</name>
<dbReference type="Gene3D" id="3.40.640.10">
    <property type="entry name" value="Type I PLP-dependent aspartate aminotransferase-like (Major domain)"/>
    <property type="match status" value="1"/>
</dbReference>
<comment type="caution">
    <text evidence="8">The sequence shown here is derived from an EMBL/GenBank/DDBJ whole genome shotgun (WGS) entry which is preliminary data.</text>
</comment>
<dbReference type="InterPro" id="IPR015421">
    <property type="entry name" value="PyrdxlP-dep_Trfase_major"/>
</dbReference>
<dbReference type="InterPro" id="IPR010970">
    <property type="entry name" value="Cys_dSase_SufS"/>
</dbReference>
<dbReference type="Pfam" id="PF00266">
    <property type="entry name" value="Aminotran_5"/>
    <property type="match status" value="1"/>
</dbReference>
<comment type="similarity">
    <text evidence="2">Belongs to the class-V pyridoxal-phosphate-dependent aminotransferase family. Csd subfamily.</text>
</comment>
<dbReference type="InterPro" id="IPR000192">
    <property type="entry name" value="Aminotrans_V_dom"/>
</dbReference>
<comment type="cofactor">
    <cofactor evidence="1">
        <name>pyridoxal 5'-phosphate</name>
        <dbReference type="ChEBI" id="CHEBI:597326"/>
    </cofactor>
</comment>
<dbReference type="NCBIfam" id="TIGR01979">
    <property type="entry name" value="sufS"/>
    <property type="match status" value="1"/>
</dbReference>
<sequence>MHNNIKTQFPLLNNNKNLVYLDSAATSQKPYSVINALTEYYNNANANPHRGAYSISIESTRIYEEGREKIKRFLNLPSSHEVIFTKNNTEAINLVAYSYGLNFINEGDEVLIAITEHHSNLIPWQQVAKVKNAKLNYLYLNEDYEITDEEIKNKLTEKTKIVAIGQVSNVLGTVNPVDKVIKRAHELNAKVMIDGAQGLPHLKTDLSKLTPDFYSFSPHKIFAPMGIGVLCADKNLLEEMPPFMFGGDMVEYVYEQETTFDEVPHKFEAGTQHVEGVLGLTKALEFVEYLGYDYIEETDRELTEYAQERLNSLPYIKIIGPKEASKKIAVISFLVDGIHPHDIATILDSKGIAVRAGNHCAQPLLRFLGINSTIRISLSIYNEKADIDKLIDALEYARRLFGYGHE</sequence>
<keyword evidence="4" id="KW-0808">Transferase</keyword>
<dbReference type="GO" id="GO:0006534">
    <property type="term" value="P:cysteine metabolic process"/>
    <property type="evidence" value="ECO:0007669"/>
    <property type="project" value="InterPro"/>
</dbReference>
<proteinExistence type="inferred from homology"/>
<protein>
    <recommendedName>
        <fullName evidence="3">cysteine desulfurase</fullName>
        <ecNumber evidence="3">2.8.1.7</ecNumber>
    </recommendedName>
</protein>
<comment type="catalytic activity">
    <reaction evidence="6">
        <text>(sulfur carrier)-H + L-cysteine = (sulfur carrier)-SH + L-alanine</text>
        <dbReference type="Rhea" id="RHEA:43892"/>
        <dbReference type="Rhea" id="RHEA-COMP:14737"/>
        <dbReference type="Rhea" id="RHEA-COMP:14739"/>
        <dbReference type="ChEBI" id="CHEBI:29917"/>
        <dbReference type="ChEBI" id="CHEBI:35235"/>
        <dbReference type="ChEBI" id="CHEBI:57972"/>
        <dbReference type="ChEBI" id="CHEBI:64428"/>
        <dbReference type="EC" id="2.8.1.7"/>
    </reaction>
</comment>
<dbReference type="Gene3D" id="3.90.1150.10">
    <property type="entry name" value="Aspartate Aminotransferase, domain 1"/>
    <property type="match status" value="1"/>
</dbReference>
<dbReference type="AlphaFoldDB" id="A0A937FDC6"/>
<dbReference type="PANTHER" id="PTHR43586">
    <property type="entry name" value="CYSTEINE DESULFURASE"/>
    <property type="match status" value="1"/>
</dbReference>
<dbReference type="EC" id="2.8.1.7" evidence="3"/>
<dbReference type="PANTHER" id="PTHR43586:SF8">
    <property type="entry name" value="CYSTEINE DESULFURASE 1, CHLOROPLASTIC"/>
    <property type="match status" value="1"/>
</dbReference>
<dbReference type="InterPro" id="IPR015422">
    <property type="entry name" value="PyrdxlP-dep_Trfase_small"/>
</dbReference>
<keyword evidence="9" id="KW-1185">Reference proteome</keyword>
<evidence type="ECO:0000313" key="8">
    <source>
        <dbReference type="EMBL" id="MBL4931144.1"/>
    </source>
</evidence>
<dbReference type="SUPFAM" id="SSF53383">
    <property type="entry name" value="PLP-dependent transferases"/>
    <property type="match status" value="1"/>
</dbReference>
<evidence type="ECO:0000256" key="1">
    <source>
        <dbReference type="ARBA" id="ARBA00001933"/>
    </source>
</evidence>
<evidence type="ECO:0000256" key="3">
    <source>
        <dbReference type="ARBA" id="ARBA00012239"/>
    </source>
</evidence>
<dbReference type="CDD" id="cd06453">
    <property type="entry name" value="SufS_like"/>
    <property type="match status" value="1"/>
</dbReference>
<evidence type="ECO:0000256" key="5">
    <source>
        <dbReference type="ARBA" id="ARBA00022898"/>
    </source>
</evidence>
<organism evidence="8 9">
    <name type="scientific">Clostridium paridis</name>
    <dbReference type="NCBI Taxonomy" id="2803863"/>
    <lineage>
        <taxon>Bacteria</taxon>
        <taxon>Bacillati</taxon>
        <taxon>Bacillota</taxon>
        <taxon>Clostridia</taxon>
        <taxon>Eubacteriales</taxon>
        <taxon>Clostridiaceae</taxon>
        <taxon>Clostridium</taxon>
    </lineage>
</organism>
<reference evidence="8" key="1">
    <citation type="submission" date="2021-01" db="EMBL/GenBank/DDBJ databases">
        <title>Genome public.</title>
        <authorList>
            <person name="Liu C."/>
            <person name="Sun Q."/>
        </authorList>
    </citation>
    <scope>NUCLEOTIDE SEQUENCE</scope>
    <source>
        <strain evidence="8">YIM B02565</strain>
    </source>
</reference>
<dbReference type="GO" id="GO:0030170">
    <property type="term" value="F:pyridoxal phosphate binding"/>
    <property type="evidence" value="ECO:0007669"/>
    <property type="project" value="InterPro"/>
</dbReference>
<evidence type="ECO:0000259" key="7">
    <source>
        <dbReference type="Pfam" id="PF00266"/>
    </source>
</evidence>
<dbReference type="RefSeq" id="WP_202766513.1">
    <property type="nucleotide sequence ID" value="NZ_JAESWA010000017.1"/>
</dbReference>
<evidence type="ECO:0000256" key="2">
    <source>
        <dbReference type="ARBA" id="ARBA00010447"/>
    </source>
</evidence>
<keyword evidence="5" id="KW-0663">Pyridoxal phosphate</keyword>